<comment type="caution">
    <text evidence="1">The sequence shown here is derived from an EMBL/GenBank/DDBJ whole genome shotgun (WGS) entry which is preliminary data.</text>
</comment>
<protein>
    <submittedName>
        <fullName evidence="1">Uncharacterized protein</fullName>
    </submittedName>
</protein>
<gene>
    <name evidence="1" type="ORF">MettiDRAFT_1237</name>
</gene>
<dbReference type="InterPro" id="IPR036390">
    <property type="entry name" value="WH_DNA-bd_sf"/>
</dbReference>
<proteinExistence type="predicted"/>
<dbReference type="CDD" id="cd00090">
    <property type="entry name" value="HTH_ARSR"/>
    <property type="match status" value="1"/>
</dbReference>
<dbReference type="InterPro" id="IPR011991">
    <property type="entry name" value="ArsR-like_HTH"/>
</dbReference>
<dbReference type="Gene3D" id="1.10.10.10">
    <property type="entry name" value="Winged helix-like DNA-binding domain superfamily/Winged helix DNA-binding domain"/>
    <property type="match status" value="1"/>
</dbReference>
<sequence length="182" mass="21710">MKKNTYILRTLAQHESMTEEHIQIRIMRMLQNQSMRHRDLATETGNRNLYWHLQRLMSFGYIERRKQGKIPYYTITDAGYECLNQDDFSQIRQIQPFVEIATAFMARDDYEPMTARELHGALQDPRPIEQFNSLLAHLIQRKYVKSNKIGRLLTTYELSILGREYASNPAAFRHKKLMTRFH</sequence>
<evidence type="ECO:0000313" key="2">
    <source>
        <dbReference type="Proteomes" id="UP000019483"/>
    </source>
</evidence>
<evidence type="ECO:0000313" key="1">
    <source>
        <dbReference type="EMBL" id="ETA67802.1"/>
    </source>
</evidence>
<dbReference type="RefSeq" id="WP_023844938.1">
    <property type="nucleotide sequence ID" value="NZ_AZAJ01000001.1"/>
</dbReference>
<dbReference type="Proteomes" id="UP000019483">
    <property type="component" value="Unassembled WGS sequence"/>
</dbReference>
<dbReference type="AlphaFoldDB" id="W9DVU7"/>
<keyword evidence="2" id="KW-1185">Reference proteome</keyword>
<name>W9DVU7_METTI</name>
<organism evidence="1 2">
    <name type="scientific">Methanolobus tindarius DSM 2278</name>
    <dbReference type="NCBI Taxonomy" id="1090322"/>
    <lineage>
        <taxon>Archaea</taxon>
        <taxon>Methanobacteriati</taxon>
        <taxon>Methanobacteriota</taxon>
        <taxon>Stenosarchaea group</taxon>
        <taxon>Methanomicrobia</taxon>
        <taxon>Methanosarcinales</taxon>
        <taxon>Methanosarcinaceae</taxon>
        <taxon>Methanolobus</taxon>
    </lineage>
</organism>
<dbReference type="InterPro" id="IPR036388">
    <property type="entry name" value="WH-like_DNA-bd_sf"/>
</dbReference>
<dbReference type="SUPFAM" id="SSF46785">
    <property type="entry name" value="Winged helix' DNA-binding domain"/>
    <property type="match status" value="1"/>
</dbReference>
<reference evidence="1 2" key="1">
    <citation type="submission" date="2013-08" db="EMBL/GenBank/DDBJ databases">
        <authorList>
            <consortium name="DOE Joint Genome Institute"/>
            <person name="Eisen J."/>
            <person name="Huntemann M."/>
            <person name="Han J."/>
            <person name="Chen A."/>
            <person name="Kyrpides N."/>
            <person name="Mavromatis K."/>
            <person name="Markowitz V."/>
            <person name="Palaniappan K."/>
            <person name="Ivanova N."/>
            <person name="Schaumberg A."/>
            <person name="Pati A."/>
            <person name="Liolios K."/>
            <person name="Nordberg H.P."/>
            <person name="Cantor M.N."/>
            <person name="Hua S.X."/>
            <person name="Woyke T."/>
        </authorList>
    </citation>
    <scope>NUCLEOTIDE SEQUENCE [LARGE SCALE GENOMIC DNA]</scope>
    <source>
        <strain evidence="1 2">DSM 2278</strain>
    </source>
</reference>
<dbReference type="EMBL" id="AZAJ01000001">
    <property type="protein sequence ID" value="ETA67802.1"/>
    <property type="molecule type" value="Genomic_DNA"/>
</dbReference>
<accession>W9DVU7</accession>